<feature type="binding site" evidence="9">
    <location>
        <position position="119"/>
    </location>
    <ligand>
        <name>L-aspartate</name>
        <dbReference type="ChEBI" id="CHEBI:29991"/>
    </ligand>
</feature>
<evidence type="ECO:0000256" key="9">
    <source>
        <dbReference type="HAMAP-Rule" id="MF_00005"/>
    </source>
</evidence>
<feature type="domain" description="Arginosuccinate synthase C-terminal" evidence="11">
    <location>
        <begin position="174"/>
        <end position="392"/>
    </location>
</feature>
<name>A0A0K1PAH5_9BACT</name>
<dbReference type="HAMAP" id="MF_00005">
    <property type="entry name" value="Arg_succ_synth_type1"/>
    <property type="match status" value="1"/>
</dbReference>
<dbReference type="PANTHER" id="PTHR11587:SF2">
    <property type="entry name" value="ARGININOSUCCINATE SYNTHASE"/>
    <property type="match status" value="1"/>
</dbReference>
<keyword evidence="9" id="KW-0963">Cytoplasm</keyword>
<keyword evidence="5 9" id="KW-0436">Ligase</keyword>
<dbReference type="RefSeq" id="WP_050724866.1">
    <property type="nucleotide sequence ID" value="NZ_CP012332.1"/>
</dbReference>
<evidence type="ECO:0000259" key="11">
    <source>
        <dbReference type="Pfam" id="PF20979"/>
    </source>
</evidence>
<dbReference type="InterPro" id="IPR023434">
    <property type="entry name" value="Arginosuc_synth_type_1_subfam"/>
</dbReference>
<feature type="binding site" evidence="9">
    <location>
        <position position="184"/>
    </location>
    <ligand>
        <name>L-citrulline</name>
        <dbReference type="ChEBI" id="CHEBI:57743"/>
    </ligand>
</feature>
<dbReference type="Gene3D" id="3.40.50.620">
    <property type="entry name" value="HUPs"/>
    <property type="match status" value="1"/>
</dbReference>
<feature type="binding site" evidence="9">
    <location>
        <position position="260"/>
    </location>
    <ligand>
        <name>L-citrulline</name>
        <dbReference type="ChEBI" id="CHEBI:57743"/>
    </ligand>
</feature>
<dbReference type="SUPFAM" id="SSF69864">
    <property type="entry name" value="Argininosuccinate synthetase, C-terminal domain"/>
    <property type="match status" value="1"/>
</dbReference>
<comment type="catalytic activity">
    <reaction evidence="9">
        <text>L-citrulline + L-aspartate + ATP = 2-(N(omega)-L-arginino)succinate + AMP + diphosphate + H(+)</text>
        <dbReference type="Rhea" id="RHEA:10932"/>
        <dbReference type="ChEBI" id="CHEBI:15378"/>
        <dbReference type="ChEBI" id="CHEBI:29991"/>
        <dbReference type="ChEBI" id="CHEBI:30616"/>
        <dbReference type="ChEBI" id="CHEBI:33019"/>
        <dbReference type="ChEBI" id="CHEBI:57472"/>
        <dbReference type="ChEBI" id="CHEBI:57743"/>
        <dbReference type="ChEBI" id="CHEBI:456215"/>
        <dbReference type="EC" id="6.3.4.5"/>
    </reaction>
</comment>
<feature type="binding site" evidence="9">
    <location>
        <begin position="9"/>
        <end position="17"/>
    </location>
    <ligand>
        <name>ATP</name>
        <dbReference type="ChEBI" id="CHEBI:30616"/>
    </ligand>
</feature>
<evidence type="ECO:0000256" key="7">
    <source>
        <dbReference type="ARBA" id="ARBA00022741"/>
    </source>
</evidence>
<feature type="binding site" evidence="9">
    <location>
        <position position="127"/>
    </location>
    <ligand>
        <name>L-citrulline</name>
        <dbReference type="ChEBI" id="CHEBI:57743"/>
    </ligand>
</feature>
<comment type="pathway">
    <text evidence="1 9">Amino-acid biosynthesis; L-arginine biosynthesis; L-arginine from L-ornithine and carbamoyl phosphate: step 2/3.</text>
</comment>
<protein>
    <recommendedName>
        <fullName evidence="3 9">Argininosuccinate synthase</fullName>
        <ecNumber evidence="3 9">6.3.4.5</ecNumber>
    </recommendedName>
    <alternativeName>
        <fullName evidence="9">Citrulline--aspartate ligase</fullName>
    </alternativeName>
</protein>
<dbReference type="InterPro" id="IPR014729">
    <property type="entry name" value="Rossmann-like_a/b/a_fold"/>
</dbReference>
<evidence type="ECO:0000256" key="8">
    <source>
        <dbReference type="ARBA" id="ARBA00022840"/>
    </source>
</evidence>
<comment type="caution">
    <text evidence="9">Lacks conserved residue(s) required for the propagation of feature annotation.</text>
</comment>
<dbReference type="GO" id="GO:0000053">
    <property type="term" value="P:argininosuccinate metabolic process"/>
    <property type="evidence" value="ECO:0007669"/>
    <property type="project" value="TreeGrafter"/>
</dbReference>
<dbReference type="PROSITE" id="PS00565">
    <property type="entry name" value="ARGININOSUCCIN_SYN_2"/>
    <property type="match status" value="1"/>
</dbReference>
<evidence type="ECO:0000259" key="10">
    <source>
        <dbReference type="Pfam" id="PF00764"/>
    </source>
</evidence>
<dbReference type="Gene3D" id="3.90.1260.10">
    <property type="entry name" value="Argininosuccinate synthetase, chain A, domain 2"/>
    <property type="match status" value="1"/>
</dbReference>
<dbReference type="InterPro" id="IPR018223">
    <property type="entry name" value="Arginosuc_synth_CS"/>
</dbReference>
<keyword evidence="13" id="KW-1185">Reference proteome</keyword>
<feature type="binding site" evidence="9">
    <location>
        <position position="87"/>
    </location>
    <ligand>
        <name>L-citrulline</name>
        <dbReference type="ChEBI" id="CHEBI:57743"/>
    </ligand>
</feature>
<feature type="binding site" evidence="9">
    <location>
        <position position="272"/>
    </location>
    <ligand>
        <name>L-citrulline</name>
        <dbReference type="ChEBI" id="CHEBI:57743"/>
    </ligand>
</feature>
<keyword evidence="8 9" id="KW-0067">ATP-binding</keyword>
<proteinExistence type="inferred from homology"/>
<comment type="similarity">
    <text evidence="9">Belongs to the argininosuccinate synthase family. Type 1 subfamily.</text>
</comment>
<dbReference type="PROSITE" id="PS00564">
    <property type="entry name" value="ARGININOSUCCIN_SYN_1"/>
    <property type="match status" value="1"/>
</dbReference>
<comment type="subcellular location">
    <subcellularLocation>
        <location evidence="9">Cytoplasm</location>
    </subcellularLocation>
</comment>
<evidence type="ECO:0000256" key="6">
    <source>
        <dbReference type="ARBA" id="ARBA00022605"/>
    </source>
</evidence>
<dbReference type="NCBIfam" id="NF001770">
    <property type="entry name" value="PRK00509.1"/>
    <property type="match status" value="1"/>
</dbReference>
<dbReference type="Pfam" id="PF00764">
    <property type="entry name" value="Arginosuc_synth"/>
    <property type="match status" value="1"/>
</dbReference>
<dbReference type="STRING" id="1391653.AKJ08_0803"/>
<feature type="binding site" evidence="9">
    <location>
        <position position="123"/>
    </location>
    <ligand>
        <name>L-citrulline</name>
        <dbReference type="ChEBI" id="CHEBI:57743"/>
    </ligand>
</feature>
<dbReference type="PATRIC" id="fig|1391653.3.peg.827"/>
<dbReference type="FunFam" id="3.40.50.620:FF:000019">
    <property type="entry name" value="Argininosuccinate synthase"/>
    <property type="match status" value="1"/>
</dbReference>
<dbReference type="KEGG" id="vin:AKJ08_0803"/>
<dbReference type="FunFam" id="3.90.1260.10:FF:000007">
    <property type="entry name" value="Argininosuccinate synthase"/>
    <property type="match status" value="1"/>
</dbReference>
<dbReference type="Proteomes" id="UP000055590">
    <property type="component" value="Chromosome"/>
</dbReference>
<dbReference type="InterPro" id="IPR001518">
    <property type="entry name" value="Arginosuc_synth"/>
</dbReference>
<dbReference type="GO" id="GO:0006526">
    <property type="term" value="P:L-arginine biosynthetic process"/>
    <property type="evidence" value="ECO:0007669"/>
    <property type="project" value="UniProtKB-UniRule"/>
</dbReference>
<keyword evidence="4 9" id="KW-0055">Arginine biosynthesis</keyword>
<dbReference type="GO" id="GO:0000050">
    <property type="term" value="P:urea cycle"/>
    <property type="evidence" value="ECO:0007669"/>
    <property type="project" value="TreeGrafter"/>
</dbReference>
<feature type="binding site" evidence="9">
    <location>
        <position position="123"/>
    </location>
    <ligand>
        <name>L-aspartate</name>
        <dbReference type="ChEBI" id="CHEBI:29991"/>
    </ligand>
</feature>
<evidence type="ECO:0000256" key="5">
    <source>
        <dbReference type="ARBA" id="ARBA00022598"/>
    </source>
</evidence>
<comment type="subunit">
    <text evidence="2 9">Homotetramer.</text>
</comment>
<dbReference type="InterPro" id="IPR048267">
    <property type="entry name" value="Arginosuc_syn_N"/>
</dbReference>
<evidence type="ECO:0000313" key="13">
    <source>
        <dbReference type="Proteomes" id="UP000055590"/>
    </source>
</evidence>
<gene>
    <name evidence="9" type="primary">argG</name>
    <name evidence="12" type="ORF">AKJ08_0803</name>
</gene>
<organism evidence="12 13">
    <name type="scientific">Vulgatibacter incomptus</name>
    <dbReference type="NCBI Taxonomy" id="1391653"/>
    <lineage>
        <taxon>Bacteria</taxon>
        <taxon>Pseudomonadati</taxon>
        <taxon>Myxococcota</taxon>
        <taxon>Myxococcia</taxon>
        <taxon>Myxococcales</taxon>
        <taxon>Cystobacterineae</taxon>
        <taxon>Vulgatibacteraceae</taxon>
        <taxon>Vulgatibacter</taxon>
    </lineage>
</organism>
<dbReference type="EC" id="6.3.4.5" evidence="3 9"/>
<dbReference type="GO" id="GO:0004055">
    <property type="term" value="F:argininosuccinate synthase activity"/>
    <property type="evidence" value="ECO:0007669"/>
    <property type="project" value="UniProtKB-UniRule"/>
</dbReference>
<feature type="binding site" evidence="9">
    <location>
        <position position="124"/>
    </location>
    <ligand>
        <name>L-aspartate</name>
        <dbReference type="ChEBI" id="CHEBI:29991"/>
    </ligand>
</feature>
<reference evidence="12 13" key="1">
    <citation type="submission" date="2015-08" db="EMBL/GenBank/DDBJ databases">
        <authorList>
            <person name="Babu N.S."/>
            <person name="Beckwith C.J."/>
            <person name="Beseler K.G."/>
            <person name="Brison A."/>
            <person name="Carone J.V."/>
            <person name="Caskin T.P."/>
            <person name="Diamond M."/>
            <person name="Durham M.E."/>
            <person name="Foxe J.M."/>
            <person name="Go M."/>
            <person name="Henderson B.A."/>
            <person name="Jones I.B."/>
            <person name="McGettigan J.A."/>
            <person name="Micheletti S.J."/>
            <person name="Nasrallah M.E."/>
            <person name="Ortiz D."/>
            <person name="Piller C.R."/>
            <person name="Privatt S.R."/>
            <person name="Schneider S.L."/>
            <person name="Sharp S."/>
            <person name="Smith T.C."/>
            <person name="Stanton J.D."/>
            <person name="Ullery H.E."/>
            <person name="Wilson R.J."/>
            <person name="Serrano M.G."/>
            <person name="Buck G."/>
            <person name="Lee V."/>
            <person name="Wang Y."/>
            <person name="Carvalho R."/>
            <person name="Voegtly L."/>
            <person name="Shi R."/>
            <person name="Duckworth R."/>
            <person name="Johnson A."/>
            <person name="Loviza R."/>
            <person name="Walstead R."/>
            <person name="Shah Z."/>
            <person name="Kiflezghi M."/>
            <person name="Wade K."/>
            <person name="Ball S.L."/>
            <person name="Bradley K.W."/>
            <person name="Asai D.J."/>
            <person name="Bowman C.A."/>
            <person name="Russell D.A."/>
            <person name="Pope W.H."/>
            <person name="Jacobs-Sera D."/>
            <person name="Hendrix R.W."/>
            <person name="Hatfull G.F."/>
        </authorList>
    </citation>
    <scope>NUCLEOTIDE SEQUENCE [LARGE SCALE GENOMIC DNA]</scope>
    <source>
        <strain evidence="12 13">DSM 27710</strain>
    </source>
</reference>
<evidence type="ECO:0000313" key="12">
    <source>
        <dbReference type="EMBL" id="AKU90416.1"/>
    </source>
</evidence>
<dbReference type="PANTHER" id="PTHR11587">
    <property type="entry name" value="ARGININOSUCCINATE SYNTHASE"/>
    <property type="match status" value="1"/>
</dbReference>
<dbReference type="UniPathway" id="UPA00068">
    <property type="reaction ID" value="UER00113"/>
</dbReference>
<dbReference type="Pfam" id="PF20979">
    <property type="entry name" value="Arginosuc_syn_C"/>
    <property type="match status" value="1"/>
</dbReference>
<accession>A0A0K1PAH5</accession>
<dbReference type="SUPFAM" id="SSF52402">
    <property type="entry name" value="Adenine nucleotide alpha hydrolases-like"/>
    <property type="match status" value="1"/>
</dbReference>
<evidence type="ECO:0000256" key="3">
    <source>
        <dbReference type="ARBA" id="ARBA00012286"/>
    </source>
</evidence>
<dbReference type="AlphaFoldDB" id="A0A0K1PAH5"/>
<feature type="binding site" evidence="9">
    <location>
        <position position="175"/>
    </location>
    <ligand>
        <name>L-citrulline</name>
        <dbReference type="ChEBI" id="CHEBI:57743"/>
    </ligand>
</feature>
<evidence type="ECO:0000256" key="2">
    <source>
        <dbReference type="ARBA" id="ARBA00011881"/>
    </source>
</evidence>
<feature type="binding site" evidence="9">
    <location>
        <position position="117"/>
    </location>
    <ligand>
        <name>ATP</name>
        <dbReference type="ChEBI" id="CHEBI:30616"/>
    </ligand>
</feature>
<dbReference type="CDD" id="cd01999">
    <property type="entry name" value="ASS"/>
    <property type="match status" value="1"/>
</dbReference>
<keyword evidence="6 9" id="KW-0028">Amino-acid biosynthesis</keyword>
<evidence type="ECO:0000256" key="4">
    <source>
        <dbReference type="ARBA" id="ARBA00022571"/>
    </source>
</evidence>
<dbReference type="EMBL" id="CP012332">
    <property type="protein sequence ID" value="AKU90416.1"/>
    <property type="molecule type" value="Genomic_DNA"/>
</dbReference>
<dbReference type="GO" id="GO:0005524">
    <property type="term" value="F:ATP binding"/>
    <property type="evidence" value="ECO:0007669"/>
    <property type="project" value="UniProtKB-UniRule"/>
</dbReference>
<keyword evidence="7 9" id="KW-0547">Nucleotide-binding</keyword>
<feature type="domain" description="Arginosuccinate synthase-like N-terminal" evidence="10">
    <location>
        <begin position="5"/>
        <end position="165"/>
    </location>
</feature>
<dbReference type="OrthoDB" id="9801641at2"/>
<dbReference type="NCBIfam" id="TIGR00032">
    <property type="entry name" value="argG"/>
    <property type="match status" value="1"/>
</dbReference>
<dbReference type="InterPro" id="IPR048268">
    <property type="entry name" value="Arginosuc_syn_C"/>
</dbReference>
<evidence type="ECO:0000256" key="1">
    <source>
        <dbReference type="ARBA" id="ARBA00004967"/>
    </source>
</evidence>
<sequence>MAKQKIVLAYSGGLDTSVLVRILGEEYGYDVIACHVDVGEARDKDLVIARAKKAGAVAVEVAAAQDEFARDFCFPALQANAMYEGIYPLSAALSRPLISKHLVAAARKHGATAVAHGSTGKGNDQVRFDLAVKGLAPDLKIVAPQRERNITRDAAIEYAAKHDIEIPATKKSPFSVDENLWGRSIEGGVLEDPNQEPPEEAFAWTKSWKDAPNEPAYLEIGFEAGKPVSVNGQAMGPAALIHEVGRVAGENGVGRIDLMENRVVGIKSRELYECPAAVVLIAAHKDLERFTTLGMSHRVKAMLDTKFAELIYEGFWFSPYRDALQAFNDAHDRTVTGTVRVRLFKGHCQVVGRKSENGIYNHALSTYGVDDAFDHRAAEGFIKLVGLQLQEYSRLHSEK</sequence>
<dbReference type="InterPro" id="IPR024074">
    <property type="entry name" value="AS_cat/multimer_dom_body"/>
</dbReference>
<dbReference type="GO" id="GO:0005737">
    <property type="term" value="C:cytoplasm"/>
    <property type="evidence" value="ECO:0007669"/>
    <property type="project" value="UniProtKB-SubCell"/>
</dbReference>